<reference evidence="2 3" key="1">
    <citation type="journal article" date="2014" name="BMC Genomics">
        <title>Comparative genome sequencing reveals chemotype-specific gene clusters in the toxigenic black mold Stachybotrys.</title>
        <authorList>
            <person name="Semeiks J."/>
            <person name="Borek D."/>
            <person name="Otwinowski Z."/>
            <person name="Grishin N.V."/>
        </authorList>
    </citation>
    <scope>NUCLEOTIDE SEQUENCE [LARGE SCALE GENOMIC DNA]</scope>
    <source>
        <strain evidence="3">CBS 109288 / IBT 7711</strain>
    </source>
</reference>
<dbReference type="InterPro" id="IPR053157">
    <property type="entry name" value="Sterol_Uptake_Regulator"/>
</dbReference>
<evidence type="ECO:0000313" key="2">
    <source>
        <dbReference type="EMBL" id="KEY71316.1"/>
    </source>
</evidence>
<dbReference type="Proteomes" id="UP000028045">
    <property type="component" value="Unassembled WGS sequence"/>
</dbReference>
<accession>A0A084B187</accession>
<dbReference type="PANTHER" id="PTHR47784">
    <property type="entry name" value="STEROL UPTAKE CONTROL PROTEIN 2"/>
    <property type="match status" value="1"/>
</dbReference>
<protein>
    <recommendedName>
        <fullName evidence="4">C2H2-type domain-containing protein</fullName>
    </recommendedName>
</protein>
<dbReference type="InterPro" id="IPR021858">
    <property type="entry name" value="Fun_TF"/>
</dbReference>
<dbReference type="HOGENOM" id="CLU_024934_8_0_1"/>
<dbReference type="OrthoDB" id="416217at2759"/>
<dbReference type="Pfam" id="PF12013">
    <property type="entry name" value="OrsD"/>
    <property type="match status" value="1"/>
</dbReference>
<dbReference type="PANTHER" id="PTHR47784:SF5">
    <property type="entry name" value="STEROL UPTAKE CONTROL PROTEIN 2"/>
    <property type="match status" value="1"/>
</dbReference>
<evidence type="ECO:0000313" key="3">
    <source>
        <dbReference type="Proteomes" id="UP000028045"/>
    </source>
</evidence>
<keyword evidence="3" id="KW-1185">Reference proteome</keyword>
<gene>
    <name evidence="2" type="ORF">S7711_05908</name>
</gene>
<evidence type="ECO:0008006" key="4">
    <source>
        <dbReference type="Google" id="ProtNLM"/>
    </source>
</evidence>
<sequence>MEVSAPSPSDLFHYSAAHEVLICTSCHYAIQPDAIARHLKEIHHILRSARKPYVAYAGQWKLRSAEDVVPPRPDQFPVPWLPVEQGWICLASECNYMCVSTKRMQNHWPASHGRKGSLNHDWMPTPLQTFFRGNMLRYFTNLCMDGGAKPKLLGKPHESSDTQDRTAAMNSLQLRHHLDPIDTRILKHYFDRTYQTFMLHDDAMAPIWLRVVPGLAHDHSFLFHGILACTALHMAYLNPETSRSYVVRAMGHQETAIPLFRYALDHPTSQNCNALVAFGFLLAVYAFAADTENSNNPLFMVGPPDPSWGEQPLVLPQWLHFLRSGCCMLCDVWDSVETGPVRELAYAWEVEDQVAGLVGDDKKPYLDYFLALIPPDASWSAESTAIYTEAAAMLAESFAYMSSQQIVMKFSTWNILGLWPMRVEDSFVDLLAERHPAALILLAYYCVILKQLEGLWYFHGRSARLLTSVVRALDERWHGCVQEALDQVLT</sequence>
<organism evidence="2 3">
    <name type="scientific">Stachybotrys chartarum (strain CBS 109288 / IBT 7711)</name>
    <name type="common">Toxic black mold</name>
    <name type="synonym">Stilbospora chartarum</name>
    <dbReference type="NCBI Taxonomy" id="1280523"/>
    <lineage>
        <taxon>Eukaryota</taxon>
        <taxon>Fungi</taxon>
        <taxon>Dikarya</taxon>
        <taxon>Ascomycota</taxon>
        <taxon>Pezizomycotina</taxon>
        <taxon>Sordariomycetes</taxon>
        <taxon>Hypocreomycetidae</taxon>
        <taxon>Hypocreales</taxon>
        <taxon>Stachybotryaceae</taxon>
        <taxon>Stachybotrys</taxon>
    </lineage>
</organism>
<proteinExistence type="predicted"/>
<keyword evidence="1" id="KW-0539">Nucleus</keyword>
<dbReference type="AlphaFoldDB" id="A0A084B187"/>
<dbReference type="InterPro" id="IPR022698">
    <property type="entry name" value="OrsD"/>
</dbReference>
<dbReference type="GO" id="GO:0001228">
    <property type="term" value="F:DNA-binding transcription activator activity, RNA polymerase II-specific"/>
    <property type="evidence" value="ECO:0007669"/>
    <property type="project" value="TreeGrafter"/>
</dbReference>
<dbReference type="Pfam" id="PF11951">
    <property type="entry name" value="Fungal_trans_2"/>
    <property type="match status" value="1"/>
</dbReference>
<name>A0A084B187_STACB</name>
<evidence type="ECO:0000256" key="1">
    <source>
        <dbReference type="ARBA" id="ARBA00023242"/>
    </source>
</evidence>
<dbReference type="EMBL" id="KL648331">
    <property type="protein sequence ID" value="KEY71316.1"/>
    <property type="molecule type" value="Genomic_DNA"/>
</dbReference>